<evidence type="ECO:0000259" key="1">
    <source>
        <dbReference type="Pfam" id="PF07883"/>
    </source>
</evidence>
<dbReference type="InterPro" id="IPR019780">
    <property type="entry name" value="Germin_Mn-BS"/>
</dbReference>
<dbReference type="InterPro" id="IPR052044">
    <property type="entry name" value="PKS_Associated_Protein"/>
</dbReference>
<dbReference type="SUPFAM" id="SSF51182">
    <property type="entry name" value="RmlC-like cupins"/>
    <property type="match status" value="1"/>
</dbReference>
<evidence type="ECO:0000313" key="3">
    <source>
        <dbReference type="Proteomes" id="UP000681317"/>
    </source>
</evidence>
<name>A0ABM7Q722_9GAMM</name>
<gene>
    <name evidence="2" type="primary">ydbB</name>
    <name evidence="2" type="ORF">LYSCAS_22150</name>
</gene>
<keyword evidence="3" id="KW-1185">Reference proteome</keyword>
<dbReference type="PROSITE" id="PS00725">
    <property type="entry name" value="GERMIN"/>
    <property type="match status" value="1"/>
</dbReference>
<dbReference type="Gene3D" id="2.60.120.10">
    <property type="entry name" value="Jelly Rolls"/>
    <property type="match status" value="1"/>
</dbReference>
<dbReference type="EMBL" id="AP024545">
    <property type="protein sequence ID" value="BCT93191.1"/>
    <property type="molecule type" value="Genomic_DNA"/>
</dbReference>
<dbReference type="InterPro" id="IPR014710">
    <property type="entry name" value="RmlC-like_jellyroll"/>
</dbReference>
<protein>
    <recommendedName>
        <fullName evidence="1">Cupin type-2 domain-containing protein</fullName>
    </recommendedName>
</protein>
<reference evidence="2 3" key="1">
    <citation type="submission" date="2021-03" db="EMBL/GenBank/DDBJ databases">
        <title>Complete Genome Sequences of Two Lysobacter Strains Isolated from Sea Water (Lysobacter caseinilyticus) and Soil (Lysobacter helvus) in South Korea.</title>
        <authorList>
            <person name="Watanabe Y."/>
            <person name="Arakawa K."/>
        </authorList>
    </citation>
    <scope>NUCLEOTIDE SEQUENCE [LARGE SCALE GENOMIC DNA]</scope>
    <source>
        <strain evidence="2 3">KVB24</strain>
    </source>
</reference>
<proteinExistence type="predicted"/>
<accession>A0ABM7Q722</accession>
<dbReference type="PANTHER" id="PTHR36114:SF1">
    <property type="entry name" value="16.7 KDA PROTEIN IN WHIE LOCUS"/>
    <property type="match status" value="1"/>
</dbReference>
<dbReference type="PANTHER" id="PTHR36114">
    <property type="entry name" value="16.7 KDA PROTEIN IN WHIE LOCUS"/>
    <property type="match status" value="1"/>
</dbReference>
<dbReference type="Pfam" id="PF07883">
    <property type="entry name" value="Cupin_2"/>
    <property type="match status" value="1"/>
</dbReference>
<dbReference type="CDD" id="cd02226">
    <property type="entry name" value="cupin_YdbB-like"/>
    <property type="match status" value="1"/>
</dbReference>
<dbReference type="InterPro" id="IPR013096">
    <property type="entry name" value="Cupin_2"/>
</dbReference>
<dbReference type="Proteomes" id="UP000681317">
    <property type="component" value="Chromosome"/>
</dbReference>
<feature type="domain" description="Cupin type-2" evidence="1">
    <location>
        <begin position="38"/>
        <end position="91"/>
    </location>
</feature>
<sequence length="120" mass="13498">MSMFDIFAEQTRITGSYTNKVLANINQECLRLAVFEGEYRWHHHPDSDELFLVVTGSLQIDFANGAQVTLTQWECLVVPRGTTHRTRALGRTVNLTFERLGAQTVFSEGPPNTTPPCLES</sequence>
<evidence type="ECO:0000313" key="2">
    <source>
        <dbReference type="EMBL" id="BCT93191.1"/>
    </source>
</evidence>
<organism evidence="2 3">
    <name type="scientific">Noviluteimonas caseinilytica</name>
    <dbReference type="NCBI Taxonomy" id="2675101"/>
    <lineage>
        <taxon>Bacteria</taxon>
        <taxon>Pseudomonadati</taxon>
        <taxon>Pseudomonadota</taxon>
        <taxon>Gammaproteobacteria</taxon>
        <taxon>Lysobacterales</taxon>
        <taxon>Lysobacteraceae</taxon>
        <taxon>Noviluteimonas</taxon>
    </lineage>
</organism>
<dbReference type="InterPro" id="IPR011051">
    <property type="entry name" value="RmlC_Cupin_sf"/>
</dbReference>